<protein>
    <submittedName>
        <fullName evidence="2">Uncharacterized protein</fullName>
    </submittedName>
</protein>
<sequence length="378" mass="40803">MVLISTHRLMKAHKRFGLISTKTPSGKDTAAISNPTTIQFYPMLHQPANPSGFRALQSIPQLQLTSLPLSSKFLTKFLQSPDVHRMLVLLIRHFPLPKLLSRVLQNQRIENRHLKRILPLPLCNLNRDILLDRRVPADDLSTLSPSEANLELLGIDPASQSPYSSTRSTIRSLTLPPHPIFDIPPSPPGSPPPSTAKIAHFLELKRQGTHFNARLADSVALRNPELLGKLMEFAGISQEDSYASTLSEEEGLGVLSEWPEDGYADFLQRSQTEICDRRDEAVRKAGRERVEFVGAASTSASAPSSAPAAASTAVGTGANPGSTTGAAGAGGLVASARRPASGAPSRTSTPGSTDSRGVARGGGRERRRSRSRSRSPRR</sequence>
<dbReference type="EMBL" id="JAPDRL010000013">
    <property type="protein sequence ID" value="KAJ9667305.1"/>
    <property type="molecule type" value="Genomic_DNA"/>
</dbReference>
<dbReference type="Proteomes" id="UP001172684">
    <property type="component" value="Unassembled WGS sequence"/>
</dbReference>
<evidence type="ECO:0000313" key="2">
    <source>
        <dbReference type="EMBL" id="KAJ9667305.1"/>
    </source>
</evidence>
<comment type="caution">
    <text evidence="2">The sequence shown here is derived from an EMBL/GenBank/DDBJ whole genome shotgun (WGS) entry which is preliminary data.</text>
</comment>
<keyword evidence="3" id="KW-1185">Reference proteome</keyword>
<dbReference type="InterPro" id="IPR012479">
    <property type="entry name" value="SAP30BP"/>
</dbReference>
<proteinExistence type="predicted"/>
<reference evidence="2" key="1">
    <citation type="submission" date="2022-10" db="EMBL/GenBank/DDBJ databases">
        <title>Culturing micro-colonial fungi from biological soil crusts in the Mojave desert and describing Neophaeococcomyces mojavensis, and introducing the new genera and species Taxawa tesnikishii.</title>
        <authorList>
            <person name="Kurbessoian T."/>
            <person name="Stajich J.E."/>
        </authorList>
    </citation>
    <scope>NUCLEOTIDE SEQUENCE</scope>
    <source>
        <strain evidence="2">TK_1</strain>
    </source>
</reference>
<feature type="region of interest" description="Disordered" evidence="1">
    <location>
        <begin position="294"/>
        <end position="378"/>
    </location>
</feature>
<feature type="compositionally biased region" description="Low complexity" evidence="1">
    <location>
        <begin position="294"/>
        <end position="348"/>
    </location>
</feature>
<evidence type="ECO:0000313" key="3">
    <source>
        <dbReference type="Proteomes" id="UP001172684"/>
    </source>
</evidence>
<organism evidence="2 3">
    <name type="scientific">Coniosporium apollinis</name>
    <dbReference type="NCBI Taxonomy" id="61459"/>
    <lineage>
        <taxon>Eukaryota</taxon>
        <taxon>Fungi</taxon>
        <taxon>Dikarya</taxon>
        <taxon>Ascomycota</taxon>
        <taxon>Pezizomycotina</taxon>
        <taxon>Dothideomycetes</taxon>
        <taxon>Dothideomycetes incertae sedis</taxon>
        <taxon>Coniosporium</taxon>
    </lineage>
</organism>
<feature type="compositionally biased region" description="Basic residues" evidence="1">
    <location>
        <begin position="365"/>
        <end position="378"/>
    </location>
</feature>
<evidence type="ECO:0000256" key="1">
    <source>
        <dbReference type="SAM" id="MobiDB-lite"/>
    </source>
</evidence>
<name>A0ABQ9NY50_9PEZI</name>
<dbReference type="PANTHER" id="PTHR13464:SF0">
    <property type="entry name" value="SAP30-BINDING PROTEIN"/>
    <property type="match status" value="1"/>
</dbReference>
<dbReference type="PANTHER" id="PTHR13464">
    <property type="entry name" value="TRANSCRIPTIONAL REGULATOR PROTEIN HCNGP"/>
    <property type="match status" value="1"/>
</dbReference>
<gene>
    <name evidence="2" type="ORF">H2201_002506</name>
</gene>
<dbReference type="Pfam" id="PF07818">
    <property type="entry name" value="HCNGP"/>
    <property type="match status" value="1"/>
</dbReference>
<accession>A0ABQ9NY50</accession>